<dbReference type="PROSITE" id="PS50839">
    <property type="entry name" value="CHASE"/>
    <property type="match status" value="1"/>
</dbReference>
<dbReference type="OrthoDB" id="9813903at2"/>
<evidence type="ECO:0000256" key="4">
    <source>
        <dbReference type="ARBA" id="ARBA00023136"/>
    </source>
</evidence>
<dbReference type="PANTHER" id="PTHR44757:SF2">
    <property type="entry name" value="BIOFILM ARCHITECTURE MAINTENANCE PROTEIN MBAA"/>
    <property type="match status" value="1"/>
</dbReference>
<dbReference type="NCBIfam" id="TIGR00229">
    <property type="entry name" value="sensory_box"/>
    <property type="match status" value="1"/>
</dbReference>
<dbReference type="InterPro" id="IPR052155">
    <property type="entry name" value="Biofilm_reg_signaling"/>
</dbReference>
<evidence type="ECO:0000259" key="7">
    <source>
        <dbReference type="PROSITE" id="PS50112"/>
    </source>
</evidence>
<dbReference type="NCBIfam" id="TIGR00254">
    <property type="entry name" value="GGDEF"/>
    <property type="match status" value="1"/>
</dbReference>
<dbReference type="PROSITE" id="PS50113">
    <property type="entry name" value="PAC"/>
    <property type="match status" value="1"/>
</dbReference>
<name>A0A840GAG3_RHOTE</name>
<dbReference type="InterPro" id="IPR035919">
    <property type="entry name" value="EAL_sf"/>
</dbReference>
<dbReference type="SMART" id="SM00267">
    <property type="entry name" value="GGDEF"/>
    <property type="match status" value="1"/>
</dbReference>
<accession>A0A840GAG3</accession>
<feature type="domain" description="PAC" evidence="8">
    <location>
        <begin position="456"/>
        <end position="506"/>
    </location>
</feature>
<keyword evidence="5" id="KW-0175">Coiled coil</keyword>
<evidence type="ECO:0000256" key="2">
    <source>
        <dbReference type="ARBA" id="ARBA00022692"/>
    </source>
</evidence>
<reference evidence="12 13" key="1">
    <citation type="submission" date="2020-08" db="EMBL/GenBank/DDBJ databases">
        <title>Genome sequencing of Purple Non-Sulfur Bacteria from various extreme environments.</title>
        <authorList>
            <person name="Mayer M."/>
        </authorList>
    </citation>
    <scope>NUCLEOTIDE SEQUENCE [LARGE SCALE GENOMIC DNA]</scope>
    <source>
        <strain evidence="12 13">2761</strain>
    </source>
</reference>
<evidence type="ECO:0000256" key="3">
    <source>
        <dbReference type="ARBA" id="ARBA00022989"/>
    </source>
</evidence>
<dbReference type="InterPro" id="IPR043128">
    <property type="entry name" value="Rev_trsase/Diguanyl_cyclase"/>
</dbReference>
<dbReference type="InterPro" id="IPR035965">
    <property type="entry name" value="PAS-like_dom_sf"/>
</dbReference>
<organism evidence="12 13">
    <name type="scientific">Rhodocyclus tenuis</name>
    <name type="common">Rhodospirillum tenue</name>
    <dbReference type="NCBI Taxonomy" id="1066"/>
    <lineage>
        <taxon>Bacteria</taxon>
        <taxon>Pseudomonadati</taxon>
        <taxon>Pseudomonadota</taxon>
        <taxon>Betaproteobacteria</taxon>
        <taxon>Rhodocyclales</taxon>
        <taxon>Rhodocyclaceae</taxon>
        <taxon>Rhodocyclus</taxon>
    </lineage>
</organism>
<feature type="domain" description="CHASE" evidence="9">
    <location>
        <begin position="90"/>
        <end position="310"/>
    </location>
</feature>
<feature type="transmembrane region" description="Helical" evidence="6">
    <location>
        <begin position="25"/>
        <end position="44"/>
    </location>
</feature>
<dbReference type="PROSITE" id="PS50112">
    <property type="entry name" value="PAS"/>
    <property type="match status" value="1"/>
</dbReference>
<evidence type="ECO:0000313" key="13">
    <source>
        <dbReference type="Proteomes" id="UP000587070"/>
    </source>
</evidence>
<dbReference type="InterPro" id="IPR000160">
    <property type="entry name" value="GGDEF_dom"/>
</dbReference>
<evidence type="ECO:0000256" key="5">
    <source>
        <dbReference type="SAM" id="Coils"/>
    </source>
</evidence>
<feature type="domain" description="GGDEF" evidence="11">
    <location>
        <begin position="538"/>
        <end position="675"/>
    </location>
</feature>
<dbReference type="PANTHER" id="PTHR44757">
    <property type="entry name" value="DIGUANYLATE CYCLASE DGCP"/>
    <property type="match status" value="1"/>
</dbReference>
<feature type="domain" description="EAL" evidence="10">
    <location>
        <begin position="684"/>
        <end position="937"/>
    </location>
</feature>
<dbReference type="Pfam" id="PF00990">
    <property type="entry name" value="GGDEF"/>
    <property type="match status" value="1"/>
</dbReference>
<dbReference type="Pfam" id="PF03924">
    <property type="entry name" value="CHASE"/>
    <property type="match status" value="1"/>
</dbReference>
<protein>
    <submittedName>
        <fullName evidence="12">Diguanylate cyclase (GGDEF)-like protein/PAS domain S-box-containing protein</fullName>
    </submittedName>
</protein>
<dbReference type="SMART" id="SM00052">
    <property type="entry name" value="EAL"/>
    <property type="match status" value="1"/>
</dbReference>
<dbReference type="Proteomes" id="UP000587070">
    <property type="component" value="Unassembled WGS sequence"/>
</dbReference>
<sequence length="937" mass="103009">MPPEAPAPVVSAGGKGWRAASRNGLFFWPALSLVLSLSVTGLLWQDARESADKDLQLDFDAQATAMVARLHAELATRELLLRGFAGLFKASDHVSREDFRHYYEILPADLREGSATSVAFHQQVAAADLPAHEESMRRAGFPDYRVFPPGARATYAPLVYIEPLHETNRRVIGFDPLTVEVERLAIARARASGDLALSARLVLAQDNGTRSPGFVMYVPIYKSVSAPRNEAEREAAFVGWLDAPFRMSTFMAVLPHDALRNIDLQIFDGRSTRPEALLYDANTGVHQDAELPGLRVERELGFGGHSWTLVFRSQPGFGGAAPYQKAQFVAAVGVLLSVLVCLLSASLINGYNRRMRAEYRRHKAAEQAVQDAERQRAEAALRESEARYQFLFRHNPMPMWVFDRETLAFLEVNDRAVEHYGYSREEFARMHIADIRPAEEVPALLELVGSASVREIRREWRHRRRDGSLITVLTNVEPMVYAGRPAMIVLIQDITARKAAEAEVNTLAFFDPLTGLPNRRLLIDRLQHALATVARVGGEGALLLIDLDNFKTLNDTLGHDIGDLLLQQVARRLQHCVVDGGTVARLGGDEFVVVLESLGRDGLSAAAEARKAGEAVLAALIQPYQLGAYSHLSTPSIGIALFDRQQETDSLLRQADLAMYQAKAAGRNSIRFFDPAMQAAVTTRAQLEADLRDALAKDEFRIFLQAQVAADGRIIGAEALLRWFHPLRGCVSPAEFIAVAEDTGMILAIGDWVLEAACACLAAWAKQPATAELTLSVNVSARQFRQTDFVPSVLAVLARFAVAPTRLKLELTENMLVDDVEDVIGKMSALKAEGVAFALDDFGTGYSSLSLLKRLPLYQLKIDQGFVRDILCDANDAAIAKMVIALARTMGLSVLAEGVELDAQRDFLAHHGCDAYQGYLFGCPQPVEDFTARFAAG</sequence>
<feature type="coiled-coil region" evidence="5">
    <location>
        <begin position="355"/>
        <end position="382"/>
    </location>
</feature>
<dbReference type="GO" id="GO:0007165">
    <property type="term" value="P:signal transduction"/>
    <property type="evidence" value="ECO:0007669"/>
    <property type="project" value="UniProtKB-ARBA"/>
</dbReference>
<evidence type="ECO:0000259" key="9">
    <source>
        <dbReference type="PROSITE" id="PS50839"/>
    </source>
</evidence>
<dbReference type="CDD" id="cd01948">
    <property type="entry name" value="EAL"/>
    <property type="match status" value="1"/>
</dbReference>
<dbReference type="GO" id="GO:0016020">
    <property type="term" value="C:membrane"/>
    <property type="evidence" value="ECO:0007669"/>
    <property type="project" value="UniProtKB-SubCell"/>
</dbReference>
<dbReference type="InterPro" id="IPR000700">
    <property type="entry name" value="PAS-assoc_C"/>
</dbReference>
<proteinExistence type="predicted"/>
<dbReference type="EMBL" id="JACIGE010000011">
    <property type="protein sequence ID" value="MBB4248471.1"/>
    <property type="molecule type" value="Genomic_DNA"/>
</dbReference>
<comment type="subcellular location">
    <subcellularLocation>
        <location evidence="1">Membrane</location>
    </subcellularLocation>
</comment>
<dbReference type="Pfam" id="PF13426">
    <property type="entry name" value="PAS_9"/>
    <property type="match status" value="1"/>
</dbReference>
<dbReference type="SMART" id="SM00091">
    <property type="entry name" value="PAS"/>
    <property type="match status" value="1"/>
</dbReference>
<dbReference type="InterPro" id="IPR001610">
    <property type="entry name" value="PAC"/>
</dbReference>
<dbReference type="Pfam" id="PF00563">
    <property type="entry name" value="EAL"/>
    <property type="match status" value="1"/>
</dbReference>
<evidence type="ECO:0000259" key="11">
    <source>
        <dbReference type="PROSITE" id="PS50887"/>
    </source>
</evidence>
<dbReference type="PROSITE" id="PS50887">
    <property type="entry name" value="GGDEF"/>
    <property type="match status" value="1"/>
</dbReference>
<feature type="domain" description="PAS" evidence="7">
    <location>
        <begin position="384"/>
        <end position="427"/>
    </location>
</feature>
<dbReference type="SMART" id="SM00086">
    <property type="entry name" value="PAC"/>
    <property type="match status" value="1"/>
</dbReference>
<dbReference type="InterPro" id="IPR042240">
    <property type="entry name" value="CHASE_sf"/>
</dbReference>
<evidence type="ECO:0000256" key="1">
    <source>
        <dbReference type="ARBA" id="ARBA00004370"/>
    </source>
</evidence>
<evidence type="ECO:0000259" key="10">
    <source>
        <dbReference type="PROSITE" id="PS50883"/>
    </source>
</evidence>
<dbReference type="SUPFAM" id="SSF141868">
    <property type="entry name" value="EAL domain-like"/>
    <property type="match status" value="1"/>
</dbReference>
<dbReference type="Gene3D" id="3.30.70.270">
    <property type="match status" value="1"/>
</dbReference>
<dbReference type="InterPro" id="IPR006189">
    <property type="entry name" value="CHASE_dom"/>
</dbReference>
<keyword evidence="13" id="KW-1185">Reference proteome</keyword>
<dbReference type="SMART" id="SM01079">
    <property type="entry name" value="CHASE"/>
    <property type="match status" value="1"/>
</dbReference>
<dbReference type="SUPFAM" id="SSF55785">
    <property type="entry name" value="PYP-like sensor domain (PAS domain)"/>
    <property type="match status" value="1"/>
</dbReference>
<dbReference type="SUPFAM" id="SSF55073">
    <property type="entry name" value="Nucleotide cyclase"/>
    <property type="match status" value="1"/>
</dbReference>
<evidence type="ECO:0000256" key="6">
    <source>
        <dbReference type="SAM" id="Phobius"/>
    </source>
</evidence>
<dbReference type="CDD" id="cd01949">
    <property type="entry name" value="GGDEF"/>
    <property type="match status" value="1"/>
</dbReference>
<comment type="caution">
    <text evidence="12">The sequence shown here is derived from an EMBL/GenBank/DDBJ whole genome shotgun (WGS) entry which is preliminary data.</text>
</comment>
<dbReference type="Gene3D" id="3.20.20.450">
    <property type="entry name" value="EAL domain"/>
    <property type="match status" value="1"/>
</dbReference>
<gene>
    <name evidence="12" type="ORF">GGD90_002863</name>
</gene>
<dbReference type="InterPro" id="IPR029787">
    <property type="entry name" value="Nucleotide_cyclase"/>
</dbReference>
<dbReference type="Gene3D" id="3.30.450.350">
    <property type="entry name" value="CHASE domain"/>
    <property type="match status" value="1"/>
</dbReference>
<evidence type="ECO:0000313" key="12">
    <source>
        <dbReference type="EMBL" id="MBB4248471.1"/>
    </source>
</evidence>
<dbReference type="InterPro" id="IPR000014">
    <property type="entry name" value="PAS"/>
</dbReference>
<dbReference type="GO" id="GO:0003824">
    <property type="term" value="F:catalytic activity"/>
    <property type="evidence" value="ECO:0007669"/>
    <property type="project" value="UniProtKB-ARBA"/>
</dbReference>
<dbReference type="PROSITE" id="PS50883">
    <property type="entry name" value="EAL"/>
    <property type="match status" value="1"/>
</dbReference>
<keyword evidence="3 6" id="KW-1133">Transmembrane helix</keyword>
<dbReference type="InterPro" id="IPR001633">
    <property type="entry name" value="EAL_dom"/>
</dbReference>
<keyword evidence="2 6" id="KW-0812">Transmembrane</keyword>
<dbReference type="Gene3D" id="3.30.450.20">
    <property type="entry name" value="PAS domain"/>
    <property type="match status" value="1"/>
</dbReference>
<feature type="transmembrane region" description="Helical" evidence="6">
    <location>
        <begin position="328"/>
        <end position="351"/>
    </location>
</feature>
<keyword evidence="4 6" id="KW-0472">Membrane</keyword>
<dbReference type="AlphaFoldDB" id="A0A840GAG3"/>
<dbReference type="CDD" id="cd00130">
    <property type="entry name" value="PAS"/>
    <property type="match status" value="1"/>
</dbReference>
<dbReference type="RefSeq" id="WP_153116379.1">
    <property type="nucleotide sequence ID" value="NZ_JACIGE010000011.1"/>
</dbReference>
<evidence type="ECO:0000259" key="8">
    <source>
        <dbReference type="PROSITE" id="PS50113"/>
    </source>
</evidence>